<accession>A0ABD3MY16</accession>
<comment type="caution">
    <text evidence="2">The sequence shown here is derived from an EMBL/GenBank/DDBJ whole genome shotgun (WGS) entry which is preliminary data.</text>
</comment>
<evidence type="ECO:0000313" key="2">
    <source>
        <dbReference type="EMBL" id="KAL3765360.1"/>
    </source>
</evidence>
<name>A0ABD3MY16_9STRA</name>
<protein>
    <submittedName>
        <fullName evidence="2">Uncharacterized protein</fullName>
    </submittedName>
</protein>
<feature type="chain" id="PRO_5044752319" evidence="1">
    <location>
        <begin position="20"/>
        <end position="407"/>
    </location>
</feature>
<dbReference type="EMBL" id="JALLBG020000096">
    <property type="protein sequence ID" value="KAL3765360.1"/>
    <property type="molecule type" value="Genomic_DNA"/>
</dbReference>
<keyword evidence="1" id="KW-0732">Signal</keyword>
<proteinExistence type="predicted"/>
<dbReference type="Proteomes" id="UP001530293">
    <property type="component" value="Unassembled WGS sequence"/>
</dbReference>
<sequence>MVQHPKLLTAIFGVMVVSASYVDAFSPSLTSSAAPPPPLASALKTTTTTAAASLTSYFRRKRSSNLILHSSQVTFAEILDNKSDQDSSSPVAVFDPFHCSHVGWNAYDSKVGDIIGEKDCCPTTTLSSSHTRTTPILALSTTLLINPQPAFANGAINKLISEGDFNPDSFRPICSNSDAFYRLLQSSTRSIVGDDNFVEYGPLIAGGLLRIRLELCVVESFFNEAVGPFIQQNGLNWILPLHESVETFLAGTIFALATTFILVSSTKVIQILAFYGDLLIGGPCRLFGGFFFDRARGEPVTLDVSFFGFFKTRLVGPPIDFEEEKKLKRMNGDEKGKGPLFDLEKVKPMDVPLLALSGSVKVVGEASKIFREFIEALDLFVGRYLVLIASGYIIVKVLHFKVFPDFP</sequence>
<feature type="signal peptide" evidence="1">
    <location>
        <begin position="1"/>
        <end position="19"/>
    </location>
</feature>
<organism evidence="2 3">
    <name type="scientific">Discostella pseudostelligera</name>
    <dbReference type="NCBI Taxonomy" id="259834"/>
    <lineage>
        <taxon>Eukaryota</taxon>
        <taxon>Sar</taxon>
        <taxon>Stramenopiles</taxon>
        <taxon>Ochrophyta</taxon>
        <taxon>Bacillariophyta</taxon>
        <taxon>Coscinodiscophyceae</taxon>
        <taxon>Thalassiosirophycidae</taxon>
        <taxon>Stephanodiscales</taxon>
        <taxon>Stephanodiscaceae</taxon>
        <taxon>Discostella</taxon>
    </lineage>
</organism>
<evidence type="ECO:0000256" key="1">
    <source>
        <dbReference type="SAM" id="SignalP"/>
    </source>
</evidence>
<reference evidence="2 3" key="1">
    <citation type="submission" date="2024-10" db="EMBL/GenBank/DDBJ databases">
        <title>Updated reference genomes for cyclostephanoid diatoms.</title>
        <authorList>
            <person name="Roberts W.R."/>
            <person name="Alverson A.J."/>
        </authorList>
    </citation>
    <scope>NUCLEOTIDE SEQUENCE [LARGE SCALE GENOMIC DNA]</scope>
    <source>
        <strain evidence="2 3">AJA232-27</strain>
    </source>
</reference>
<dbReference type="AlphaFoldDB" id="A0ABD3MY16"/>
<gene>
    <name evidence="2" type="ORF">ACHAWU_002278</name>
</gene>
<evidence type="ECO:0000313" key="3">
    <source>
        <dbReference type="Proteomes" id="UP001530293"/>
    </source>
</evidence>
<keyword evidence="3" id="KW-1185">Reference proteome</keyword>